<gene>
    <name evidence="3" type="ORF">ACFO4E_18140</name>
</gene>
<keyword evidence="2" id="KW-1133">Transmembrane helix</keyword>
<dbReference type="EMBL" id="JBHSFQ010000018">
    <property type="protein sequence ID" value="MFC4563784.1"/>
    <property type="molecule type" value="Genomic_DNA"/>
</dbReference>
<keyword evidence="2" id="KW-0812">Transmembrane</keyword>
<evidence type="ECO:0000256" key="2">
    <source>
        <dbReference type="SAM" id="Phobius"/>
    </source>
</evidence>
<feature type="region of interest" description="Disordered" evidence="1">
    <location>
        <begin position="39"/>
        <end position="98"/>
    </location>
</feature>
<reference evidence="4" key="1">
    <citation type="journal article" date="2019" name="Int. J. Syst. Evol. Microbiol.">
        <title>The Global Catalogue of Microorganisms (GCM) 10K type strain sequencing project: providing services to taxonomists for standard genome sequencing and annotation.</title>
        <authorList>
            <consortium name="The Broad Institute Genomics Platform"/>
            <consortium name="The Broad Institute Genome Sequencing Center for Infectious Disease"/>
            <person name="Wu L."/>
            <person name="Ma J."/>
        </authorList>
    </citation>
    <scope>NUCLEOTIDE SEQUENCE [LARGE SCALE GENOMIC DNA]</scope>
    <source>
        <strain evidence="4">XZYJ18</strain>
    </source>
</reference>
<comment type="caution">
    <text evidence="3">The sequence shown here is derived from an EMBL/GenBank/DDBJ whole genome shotgun (WGS) entry which is preliminary data.</text>
</comment>
<evidence type="ECO:0000313" key="4">
    <source>
        <dbReference type="Proteomes" id="UP001595923"/>
    </source>
</evidence>
<dbReference type="Proteomes" id="UP001595923">
    <property type="component" value="Unassembled WGS sequence"/>
</dbReference>
<feature type="compositionally biased region" description="Basic and acidic residues" evidence="1">
    <location>
        <begin position="39"/>
        <end position="68"/>
    </location>
</feature>
<protein>
    <submittedName>
        <fullName evidence="3">Uncharacterized protein</fullName>
    </submittedName>
</protein>
<feature type="compositionally biased region" description="Basic and acidic residues" evidence="1">
    <location>
        <begin position="84"/>
        <end position="98"/>
    </location>
</feature>
<evidence type="ECO:0000256" key="1">
    <source>
        <dbReference type="SAM" id="MobiDB-lite"/>
    </source>
</evidence>
<sequence length="98" mass="10321">MDGGGTALDWLVAILAGVAVPVLLILLIVGILTYGVRSAEREKAERDRAARKEREEEREPGDTREQGDRLPGPVSGDDDAPGGGRDDAPEGGRSEGRG</sequence>
<keyword evidence="2" id="KW-0472">Membrane</keyword>
<evidence type="ECO:0000313" key="3">
    <source>
        <dbReference type="EMBL" id="MFC4563784.1"/>
    </source>
</evidence>
<dbReference type="RefSeq" id="WP_378576355.1">
    <property type="nucleotide sequence ID" value="NZ_JBHSFQ010000018.1"/>
</dbReference>
<proteinExistence type="predicted"/>
<keyword evidence="4" id="KW-1185">Reference proteome</keyword>
<name>A0ABV9DZQ1_9ACTN</name>
<accession>A0ABV9DZQ1</accession>
<feature type="transmembrane region" description="Helical" evidence="2">
    <location>
        <begin position="12"/>
        <end position="36"/>
    </location>
</feature>
<organism evidence="3 4">
    <name type="scientific">Nocardiopsis mangrovi</name>
    <dbReference type="NCBI Taxonomy" id="1179818"/>
    <lineage>
        <taxon>Bacteria</taxon>
        <taxon>Bacillati</taxon>
        <taxon>Actinomycetota</taxon>
        <taxon>Actinomycetes</taxon>
        <taxon>Streptosporangiales</taxon>
        <taxon>Nocardiopsidaceae</taxon>
        <taxon>Nocardiopsis</taxon>
    </lineage>
</organism>